<sequence>MAPILRKRQLPTVQAFSRVCDAVPVGQHPPAPPVFTPPALFAAVFYWILGMDSARSSRSRTSSQTQVQTSISLYARLQGTTKDNVEDHCWEQEEDEQGEGEGIADEEGGEDGEEEEPSLDEGEGDDNDEESEHSVGVEDDIHEVNEVPIRALVEPKATTRDGDVKMGVEEETKPIAFYHLAAVSTPAVAPTTTKPVSKAKSKSEAIKERSPSPPPVASRPPLQTVRLHITLDGPENYEVDIAQMARDIGQRLPSPIPKLGIGDAESSGGDGGKAKSKSNSKTTAGAGTSILGAAMAAYKASQPAEKPKKKRKKPSKSDDYDVSDPFIDDSELAVDHRKYFAQTKQAGFYVSSGEVALLKGRSSPVKKPKSKKAPLTIHTHVVTSLTSSDTAFLYLNNFYQLLFICSNYRRSWPLFSRIRS</sequence>
<comment type="caution">
    <text evidence="3">The sequence shown here is derived from an EMBL/GenBank/DDBJ whole genome shotgun (WGS) entry which is preliminary data.</text>
</comment>
<protein>
    <recommendedName>
        <fullName evidence="2">Hpc2-related domain-containing protein</fullName>
    </recommendedName>
</protein>
<feature type="compositionally biased region" description="Acidic residues" evidence="1">
    <location>
        <begin position="92"/>
        <end position="141"/>
    </location>
</feature>
<dbReference type="Pfam" id="PF08729">
    <property type="entry name" value="HUN"/>
    <property type="match status" value="1"/>
</dbReference>
<dbReference type="InterPro" id="IPR014840">
    <property type="entry name" value="HRD"/>
</dbReference>
<feature type="compositionally biased region" description="Low complexity" evidence="1">
    <location>
        <begin position="186"/>
        <end position="198"/>
    </location>
</feature>
<feature type="region of interest" description="Disordered" evidence="1">
    <location>
        <begin position="186"/>
        <end position="224"/>
    </location>
</feature>
<evidence type="ECO:0000313" key="4">
    <source>
        <dbReference type="Proteomes" id="UP001498398"/>
    </source>
</evidence>
<organism evidence="3 4">
    <name type="scientific">Marasmiellus scandens</name>
    <dbReference type="NCBI Taxonomy" id="2682957"/>
    <lineage>
        <taxon>Eukaryota</taxon>
        <taxon>Fungi</taxon>
        <taxon>Dikarya</taxon>
        <taxon>Basidiomycota</taxon>
        <taxon>Agaricomycotina</taxon>
        <taxon>Agaricomycetes</taxon>
        <taxon>Agaricomycetidae</taxon>
        <taxon>Agaricales</taxon>
        <taxon>Marasmiineae</taxon>
        <taxon>Omphalotaceae</taxon>
        <taxon>Marasmiellus</taxon>
    </lineage>
</organism>
<feature type="domain" description="Hpc2-related" evidence="2">
    <location>
        <begin position="307"/>
        <end position="355"/>
    </location>
</feature>
<gene>
    <name evidence="3" type="ORF">VKT23_017655</name>
</gene>
<proteinExistence type="predicted"/>
<dbReference type="Proteomes" id="UP001498398">
    <property type="component" value="Unassembled WGS sequence"/>
</dbReference>
<dbReference type="EMBL" id="JBANRG010000074">
    <property type="protein sequence ID" value="KAK7439165.1"/>
    <property type="molecule type" value="Genomic_DNA"/>
</dbReference>
<feature type="region of interest" description="Disordered" evidence="1">
    <location>
        <begin position="297"/>
        <end position="323"/>
    </location>
</feature>
<keyword evidence="4" id="KW-1185">Reference proteome</keyword>
<evidence type="ECO:0000313" key="3">
    <source>
        <dbReference type="EMBL" id="KAK7439165.1"/>
    </source>
</evidence>
<evidence type="ECO:0000256" key="1">
    <source>
        <dbReference type="SAM" id="MobiDB-lite"/>
    </source>
</evidence>
<accession>A0ABR1IVL2</accession>
<reference evidence="3 4" key="1">
    <citation type="submission" date="2024-01" db="EMBL/GenBank/DDBJ databases">
        <title>A draft genome for the cacao thread blight pathogen Marasmiellus scandens.</title>
        <authorList>
            <person name="Baruah I.K."/>
            <person name="Leung J."/>
            <person name="Bukari Y."/>
            <person name="Amoako-Attah I."/>
            <person name="Meinhardt L.W."/>
            <person name="Bailey B.A."/>
            <person name="Cohen S.P."/>
        </authorList>
    </citation>
    <scope>NUCLEOTIDE SEQUENCE [LARGE SCALE GENOMIC DNA]</scope>
    <source>
        <strain evidence="3 4">GH-19</strain>
    </source>
</reference>
<feature type="compositionally biased region" description="Basic and acidic residues" evidence="1">
    <location>
        <begin position="201"/>
        <end position="210"/>
    </location>
</feature>
<evidence type="ECO:0000259" key="2">
    <source>
        <dbReference type="Pfam" id="PF08729"/>
    </source>
</evidence>
<feature type="region of interest" description="Disordered" evidence="1">
    <location>
        <begin position="90"/>
        <end position="156"/>
    </location>
</feature>
<name>A0ABR1IVL2_9AGAR</name>
<feature type="region of interest" description="Disordered" evidence="1">
    <location>
        <begin position="249"/>
        <end position="285"/>
    </location>
</feature>